<keyword evidence="2" id="KW-0830">Ubiquinone</keyword>
<dbReference type="EMBL" id="JADBEL010000065">
    <property type="protein sequence ID" value="MBE1557193.1"/>
    <property type="molecule type" value="Genomic_DNA"/>
</dbReference>
<sequence length="85" mass="9575">MVGVDLHEGMLERAKQKAKKQLVSIEFLLQDCTKLNIPVKSSLVFMTGNSFQHFLTNELQNALLQSVQQHGSYAHLGKRSIPLHC</sequence>
<reference evidence="2" key="1">
    <citation type="submission" date="2020-10" db="EMBL/GenBank/DDBJ databases">
        <title>Genomic Encyclopedia of Type Strains, Phase IV (KMG-IV): sequencing the most valuable type-strain genomes for metagenomic binning, comparative biology and taxonomic classification.</title>
        <authorList>
            <person name="Goeker M."/>
        </authorList>
    </citation>
    <scope>NUCLEOTIDE SEQUENCE</scope>
    <source>
        <strain evidence="2">DSM 13886</strain>
    </source>
</reference>
<accession>A0A927R6H2</accession>
<organism evidence="2 3">
    <name type="scientific">Sporosarcina limicola</name>
    <dbReference type="NCBI Taxonomy" id="34101"/>
    <lineage>
        <taxon>Bacteria</taxon>
        <taxon>Bacillati</taxon>
        <taxon>Bacillota</taxon>
        <taxon>Bacilli</taxon>
        <taxon>Bacillales</taxon>
        <taxon>Caryophanaceae</taxon>
        <taxon>Sporosarcina</taxon>
    </lineage>
</organism>
<evidence type="ECO:0000313" key="2">
    <source>
        <dbReference type="EMBL" id="MBE1557193.1"/>
    </source>
</evidence>
<dbReference type="InterPro" id="IPR041698">
    <property type="entry name" value="Methyltransf_25"/>
</dbReference>
<evidence type="ECO:0000259" key="1">
    <source>
        <dbReference type="Pfam" id="PF13649"/>
    </source>
</evidence>
<proteinExistence type="predicted"/>
<evidence type="ECO:0000313" key="3">
    <source>
        <dbReference type="Proteomes" id="UP000658225"/>
    </source>
</evidence>
<dbReference type="AlphaFoldDB" id="A0A927R6H2"/>
<protein>
    <submittedName>
        <fullName evidence="2">Ubiquinone/menaquinone biosynthesis C-methylase UbiE</fullName>
    </submittedName>
</protein>
<keyword evidence="3" id="KW-1185">Reference proteome</keyword>
<dbReference type="Pfam" id="PF13649">
    <property type="entry name" value="Methyltransf_25"/>
    <property type="match status" value="1"/>
</dbReference>
<dbReference type="InterPro" id="IPR029063">
    <property type="entry name" value="SAM-dependent_MTases_sf"/>
</dbReference>
<comment type="caution">
    <text evidence="2">The sequence shown here is derived from an EMBL/GenBank/DDBJ whole genome shotgun (WGS) entry which is preliminary data.</text>
</comment>
<gene>
    <name evidence="2" type="ORF">H4683_004332</name>
</gene>
<dbReference type="SUPFAM" id="SSF53335">
    <property type="entry name" value="S-adenosyl-L-methionine-dependent methyltransferases"/>
    <property type="match status" value="1"/>
</dbReference>
<dbReference type="Proteomes" id="UP000658225">
    <property type="component" value="Unassembled WGS sequence"/>
</dbReference>
<name>A0A927R6H2_9BACL</name>
<feature type="domain" description="Methyltransferase" evidence="1">
    <location>
        <begin position="2"/>
        <end position="66"/>
    </location>
</feature>
<dbReference type="Gene3D" id="3.40.50.150">
    <property type="entry name" value="Vaccinia Virus protein VP39"/>
    <property type="match status" value="1"/>
</dbReference>